<dbReference type="AlphaFoldDB" id="A0AAW0A8F8"/>
<name>A0AAW0A8F8_9AGAR</name>
<protein>
    <submittedName>
        <fullName evidence="2">Uncharacterized protein</fullName>
    </submittedName>
</protein>
<reference evidence="2 3" key="1">
    <citation type="journal article" date="2024" name="J Genomics">
        <title>Draft genome sequencing and assembly of Favolaschia claudopus CIRM-BRFM 2984 isolated from oak limbs.</title>
        <authorList>
            <person name="Navarro D."/>
            <person name="Drula E."/>
            <person name="Chaduli D."/>
            <person name="Cazenave R."/>
            <person name="Ahrendt S."/>
            <person name="Wang J."/>
            <person name="Lipzen A."/>
            <person name="Daum C."/>
            <person name="Barry K."/>
            <person name="Grigoriev I.V."/>
            <person name="Favel A."/>
            <person name="Rosso M.N."/>
            <person name="Martin F."/>
        </authorList>
    </citation>
    <scope>NUCLEOTIDE SEQUENCE [LARGE SCALE GENOMIC DNA]</scope>
    <source>
        <strain evidence="2 3">CIRM-BRFM 2984</strain>
    </source>
</reference>
<organism evidence="2 3">
    <name type="scientific">Favolaschia claudopus</name>
    <dbReference type="NCBI Taxonomy" id="2862362"/>
    <lineage>
        <taxon>Eukaryota</taxon>
        <taxon>Fungi</taxon>
        <taxon>Dikarya</taxon>
        <taxon>Basidiomycota</taxon>
        <taxon>Agaricomycotina</taxon>
        <taxon>Agaricomycetes</taxon>
        <taxon>Agaricomycetidae</taxon>
        <taxon>Agaricales</taxon>
        <taxon>Marasmiineae</taxon>
        <taxon>Mycenaceae</taxon>
        <taxon>Favolaschia</taxon>
    </lineage>
</organism>
<evidence type="ECO:0000313" key="2">
    <source>
        <dbReference type="EMBL" id="KAK7001899.1"/>
    </source>
</evidence>
<feature type="compositionally biased region" description="Pro residues" evidence="1">
    <location>
        <begin position="29"/>
        <end position="40"/>
    </location>
</feature>
<evidence type="ECO:0000313" key="3">
    <source>
        <dbReference type="Proteomes" id="UP001362999"/>
    </source>
</evidence>
<feature type="region of interest" description="Disordered" evidence="1">
    <location>
        <begin position="14"/>
        <end position="55"/>
    </location>
</feature>
<keyword evidence="3" id="KW-1185">Reference proteome</keyword>
<dbReference type="Proteomes" id="UP001362999">
    <property type="component" value="Unassembled WGS sequence"/>
</dbReference>
<comment type="caution">
    <text evidence="2">The sequence shown here is derived from an EMBL/GenBank/DDBJ whole genome shotgun (WGS) entry which is preliminary data.</text>
</comment>
<accession>A0AAW0A8F8</accession>
<proteinExistence type="predicted"/>
<gene>
    <name evidence="2" type="ORF">R3P38DRAFT_3216288</name>
</gene>
<sequence>MHLVSRKLFLPVSTAQARKKDKKTYSTPPLAPASPRPPPSAARTQSSAPFSADHSHADFHTQHCSASSSAGRPYTLACFIHLLSSAQTYTPLNLHLTHLPDIP</sequence>
<dbReference type="EMBL" id="JAWWNJ010000081">
    <property type="protein sequence ID" value="KAK7001899.1"/>
    <property type="molecule type" value="Genomic_DNA"/>
</dbReference>
<evidence type="ECO:0000256" key="1">
    <source>
        <dbReference type="SAM" id="MobiDB-lite"/>
    </source>
</evidence>